<dbReference type="CDD" id="cd15831">
    <property type="entry name" value="BTAD"/>
    <property type="match status" value="1"/>
</dbReference>
<feature type="region of interest" description="Disordered" evidence="6">
    <location>
        <begin position="305"/>
        <end position="399"/>
    </location>
</feature>
<sequence>MLVAADGAARHIAARPHAGVGSHFAHEESSVQFRILGPLEVSLLDEVVPLGGFKQRAALGLLLLRANRVVATSEMLTALWPEEELPATARKIVQNAVWGLRALLGATPGDGDAPRGHRPELLTQAPGYVLRVDPDRLDVNRFERQVAEGRARLFAGDAEEAARLLREALAEWRGPALADLAEHGVAWPELTALGQLRLDVMEDRFEAELLCGRHQAVLGELVSLVAEQPLRERLCRQLMLALYRCGRQAEALSVFTRVRRALVEEYGLEPSRDLQLLQQSILTHDPALAAPADTGGERLVLADVRPLHGGPQPQDTAAERRQPHRVEMPRQTDGPRAAVPQPATAPGAERDGDRGGDRTGPHRVHEADPAPAAPPAHGPAVPEWPAAGAAGGRTPGGPVAERRHVSVVLVRTGFTGEAGALGDDRIASALHDAVSAFAEGVEKFGGTVVGSLGYVSVALFGLRDDPSTASLDAVAAAFAVRDRLLETPGPTFHAVVIAGPALVHHDPHDPTVPVTVAGRLLDDAQTLLSAVPPGEVYVSGDAARVSEARNRHRPAPHSGRSPHGPEPDRHVPRQPAWADVRDVRPGAPKEPADREHELSIVAGLLDHSRRTSAPHLMTILGEEGAGKSSFLEEFERRVTQRSPEVRVIRAGATASAGNASRLGRDILAACCGLPPGAGADGRFAEAVRRLAGPGPAERLLYDLLPLMGPAARGTSHEEADASWIEVVSLAARERPVVLCFDDIHRSEDALLDCVERLVATARPAPLFVIASARPELLERRPFWGSGQRHAGTLTLERPRTRREDFLTRFAERPHLPGNFTPPAYFPRQGTRWARRFAEHEPFVARHAER</sequence>
<dbReference type="AlphaFoldDB" id="A0A918BCW0"/>
<evidence type="ECO:0000256" key="6">
    <source>
        <dbReference type="SAM" id="MobiDB-lite"/>
    </source>
</evidence>
<dbReference type="SMART" id="SM01043">
    <property type="entry name" value="BTAD"/>
    <property type="match status" value="1"/>
</dbReference>
<evidence type="ECO:0008006" key="11">
    <source>
        <dbReference type="Google" id="ProtNLM"/>
    </source>
</evidence>
<evidence type="ECO:0000256" key="3">
    <source>
        <dbReference type="ARBA" id="ARBA00023015"/>
    </source>
</evidence>
<dbReference type="InterPro" id="IPR027417">
    <property type="entry name" value="P-loop_NTPase"/>
</dbReference>
<keyword evidence="4" id="KW-0238">DNA-binding</keyword>
<feature type="compositionally biased region" description="Basic and acidic residues" evidence="6">
    <location>
        <begin position="348"/>
        <end position="368"/>
    </location>
</feature>
<proteinExistence type="inferred from homology"/>
<dbReference type="GO" id="GO:0000160">
    <property type="term" value="P:phosphorelay signal transduction system"/>
    <property type="evidence" value="ECO:0007669"/>
    <property type="project" value="UniProtKB-KW"/>
</dbReference>
<dbReference type="Proteomes" id="UP000620156">
    <property type="component" value="Unassembled WGS sequence"/>
</dbReference>
<dbReference type="InterPro" id="IPR029787">
    <property type="entry name" value="Nucleotide_cyclase"/>
</dbReference>
<dbReference type="Gene3D" id="1.10.10.10">
    <property type="entry name" value="Winged helix-like DNA-binding domain superfamily/Winged helix DNA-binding domain"/>
    <property type="match status" value="1"/>
</dbReference>
<dbReference type="GO" id="GO:0003677">
    <property type="term" value="F:DNA binding"/>
    <property type="evidence" value="ECO:0007669"/>
    <property type="project" value="UniProtKB-KW"/>
</dbReference>
<name>A0A918BCW0_9ACTN</name>
<feature type="region of interest" description="Disordered" evidence="6">
    <location>
        <begin position="545"/>
        <end position="596"/>
    </location>
</feature>
<dbReference type="Pfam" id="PF13191">
    <property type="entry name" value="AAA_16"/>
    <property type="match status" value="1"/>
</dbReference>
<dbReference type="SUPFAM" id="SSF48452">
    <property type="entry name" value="TPR-like"/>
    <property type="match status" value="1"/>
</dbReference>
<reference evidence="9" key="1">
    <citation type="journal article" date="2014" name="Int. J. Syst. Evol. Microbiol.">
        <title>Complete genome sequence of Corynebacterium casei LMG S-19264T (=DSM 44701T), isolated from a smear-ripened cheese.</title>
        <authorList>
            <consortium name="US DOE Joint Genome Institute (JGI-PGF)"/>
            <person name="Walter F."/>
            <person name="Albersmeier A."/>
            <person name="Kalinowski J."/>
            <person name="Ruckert C."/>
        </authorList>
    </citation>
    <scope>NUCLEOTIDE SEQUENCE</scope>
    <source>
        <strain evidence="9">JCM 3131</strain>
    </source>
</reference>
<dbReference type="InterPro" id="IPR001867">
    <property type="entry name" value="OmpR/PhoB-type_DNA-bd"/>
</dbReference>
<dbReference type="Gene3D" id="3.30.70.1230">
    <property type="entry name" value="Nucleotide cyclase"/>
    <property type="match status" value="1"/>
</dbReference>
<feature type="compositionally biased region" description="Basic and acidic residues" evidence="6">
    <location>
        <begin position="317"/>
        <end position="330"/>
    </location>
</feature>
<evidence type="ECO:0000259" key="7">
    <source>
        <dbReference type="SMART" id="SM00862"/>
    </source>
</evidence>
<dbReference type="InterPro" id="IPR011990">
    <property type="entry name" value="TPR-like_helical_dom_sf"/>
</dbReference>
<organism evidence="9 10">
    <name type="scientific">Streptomyces ruber</name>
    <dbReference type="NCBI Taxonomy" id="83378"/>
    <lineage>
        <taxon>Bacteria</taxon>
        <taxon>Bacillati</taxon>
        <taxon>Actinomycetota</taxon>
        <taxon>Actinomycetes</taxon>
        <taxon>Kitasatosporales</taxon>
        <taxon>Streptomycetaceae</taxon>
        <taxon>Streptomyces</taxon>
    </lineage>
</organism>
<feature type="domain" description="Bacterial transcriptional activator" evidence="8">
    <location>
        <begin position="137"/>
        <end position="282"/>
    </location>
</feature>
<dbReference type="InterPro" id="IPR041664">
    <property type="entry name" value="AAA_16"/>
</dbReference>
<gene>
    <name evidence="9" type="ORF">GCM10010145_23220</name>
</gene>
<protein>
    <recommendedName>
        <fullName evidence="11">OmpR/PhoB-type domain-containing protein</fullName>
    </recommendedName>
</protein>
<evidence type="ECO:0000256" key="1">
    <source>
        <dbReference type="ARBA" id="ARBA00005820"/>
    </source>
</evidence>
<dbReference type="FunFam" id="1.25.40.10:FF:000222">
    <property type="entry name" value="SARP family transcriptional regulator"/>
    <property type="match status" value="1"/>
</dbReference>
<evidence type="ECO:0000256" key="5">
    <source>
        <dbReference type="ARBA" id="ARBA00023163"/>
    </source>
</evidence>
<dbReference type="InterPro" id="IPR016032">
    <property type="entry name" value="Sig_transdc_resp-reg_C-effctor"/>
</dbReference>
<keyword evidence="3" id="KW-0805">Transcription regulation</keyword>
<dbReference type="SMART" id="SM00862">
    <property type="entry name" value="Trans_reg_C"/>
    <property type="match status" value="1"/>
</dbReference>
<feature type="domain" description="OmpR/PhoB-type" evidence="7">
    <location>
        <begin position="45"/>
        <end position="130"/>
    </location>
</feature>
<reference evidence="9" key="2">
    <citation type="submission" date="2020-09" db="EMBL/GenBank/DDBJ databases">
        <authorList>
            <person name="Sun Q."/>
            <person name="Ohkuma M."/>
        </authorList>
    </citation>
    <scope>NUCLEOTIDE SEQUENCE</scope>
    <source>
        <strain evidence="9">JCM 3131</strain>
    </source>
</reference>
<evidence type="ECO:0000313" key="9">
    <source>
        <dbReference type="EMBL" id="GGQ53001.1"/>
    </source>
</evidence>
<dbReference type="InterPro" id="IPR051677">
    <property type="entry name" value="AfsR-DnrI-RedD_regulator"/>
</dbReference>
<dbReference type="SUPFAM" id="SSF46894">
    <property type="entry name" value="C-terminal effector domain of the bipartite response regulators"/>
    <property type="match status" value="1"/>
</dbReference>
<dbReference type="EMBL" id="BMQK01000003">
    <property type="protein sequence ID" value="GGQ53001.1"/>
    <property type="molecule type" value="Genomic_DNA"/>
</dbReference>
<dbReference type="InterPro" id="IPR036388">
    <property type="entry name" value="WH-like_DNA-bd_sf"/>
</dbReference>
<evidence type="ECO:0000313" key="10">
    <source>
        <dbReference type="Proteomes" id="UP000620156"/>
    </source>
</evidence>
<dbReference type="Pfam" id="PF03704">
    <property type="entry name" value="BTAD"/>
    <property type="match status" value="1"/>
</dbReference>
<dbReference type="SUPFAM" id="SSF55073">
    <property type="entry name" value="Nucleotide cyclase"/>
    <property type="match status" value="1"/>
</dbReference>
<dbReference type="GO" id="GO:0006355">
    <property type="term" value="P:regulation of DNA-templated transcription"/>
    <property type="evidence" value="ECO:0007669"/>
    <property type="project" value="InterPro"/>
</dbReference>
<keyword evidence="5" id="KW-0804">Transcription</keyword>
<accession>A0A918BCW0</accession>
<evidence type="ECO:0000259" key="8">
    <source>
        <dbReference type="SMART" id="SM01043"/>
    </source>
</evidence>
<evidence type="ECO:0000256" key="4">
    <source>
        <dbReference type="ARBA" id="ARBA00023125"/>
    </source>
</evidence>
<feature type="compositionally biased region" description="Low complexity" evidence="6">
    <location>
        <begin position="378"/>
        <end position="388"/>
    </location>
</feature>
<dbReference type="Gene3D" id="1.25.40.10">
    <property type="entry name" value="Tetratricopeptide repeat domain"/>
    <property type="match status" value="1"/>
</dbReference>
<comment type="similarity">
    <text evidence="1">Belongs to the AfsR/DnrI/RedD regulatory family.</text>
</comment>
<dbReference type="PANTHER" id="PTHR35807:SF1">
    <property type="entry name" value="TRANSCRIPTIONAL REGULATOR REDD"/>
    <property type="match status" value="1"/>
</dbReference>
<evidence type="ECO:0000256" key="2">
    <source>
        <dbReference type="ARBA" id="ARBA00023012"/>
    </source>
</evidence>
<comment type="caution">
    <text evidence="9">The sequence shown here is derived from an EMBL/GenBank/DDBJ whole genome shotgun (WGS) entry which is preliminary data.</text>
</comment>
<keyword evidence="2" id="KW-0902">Two-component regulatory system</keyword>
<dbReference type="PANTHER" id="PTHR35807">
    <property type="entry name" value="TRANSCRIPTIONAL REGULATOR REDD-RELATED"/>
    <property type="match status" value="1"/>
</dbReference>
<dbReference type="SUPFAM" id="SSF52540">
    <property type="entry name" value="P-loop containing nucleoside triphosphate hydrolases"/>
    <property type="match status" value="1"/>
</dbReference>
<dbReference type="InterPro" id="IPR005158">
    <property type="entry name" value="BTAD"/>
</dbReference>
<keyword evidence="10" id="KW-1185">Reference proteome</keyword>